<evidence type="ECO:0000259" key="5">
    <source>
        <dbReference type="PROSITE" id="PS50600"/>
    </source>
</evidence>
<dbReference type="PROSITE" id="PS50600">
    <property type="entry name" value="ULP_PROTEASE"/>
    <property type="match status" value="1"/>
</dbReference>
<gene>
    <name evidence="6" type="ORF">BRARA_A02420</name>
</gene>
<dbReference type="GO" id="GO:0006508">
    <property type="term" value="P:proteolysis"/>
    <property type="evidence" value="ECO:0007669"/>
    <property type="project" value="UniProtKB-KW"/>
</dbReference>
<evidence type="ECO:0000256" key="3">
    <source>
        <dbReference type="ARBA" id="ARBA00022801"/>
    </source>
</evidence>
<name>A0A398AWH7_BRACM</name>
<organism evidence="6 7">
    <name type="scientific">Brassica campestris</name>
    <name type="common">Field mustard</name>
    <dbReference type="NCBI Taxonomy" id="3711"/>
    <lineage>
        <taxon>Eukaryota</taxon>
        <taxon>Viridiplantae</taxon>
        <taxon>Streptophyta</taxon>
        <taxon>Embryophyta</taxon>
        <taxon>Tracheophyta</taxon>
        <taxon>Spermatophyta</taxon>
        <taxon>Magnoliopsida</taxon>
        <taxon>eudicotyledons</taxon>
        <taxon>Gunneridae</taxon>
        <taxon>Pentapetalae</taxon>
        <taxon>rosids</taxon>
        <taxon>malvids</taxon>
        <taxon>Brassicales</taxon>
        <taxon>Brassicaceae</taxon>
        <taxon>Brassiceae</taxon>
        <taxon>Brassica</taxon>
    </lineage>
</organism>
<comment type="similarity">
    <text evidence="1">Belongs to the peptidase C48 family.</text>
</comment>
<dbReference type="PANTHER" id="PTHR48449:SF1">
    <property type="entry name" value="DUF1985 DOMAIN-CONTAINING PROTEIN"/>
    <property type="match status" value="1"/>
</dbReference>
<dbReference type="Gene3D" id="3.40.395.10">
    <property type="entry name" value="Adenoviral Proteinase, Chain A"/>
    <property type="match status" value="1"/>
</dbReference>
<keyword evidence="2" id="KW-0645">Protease</keyword>
<protein>
    <recommendedName>
        <fullName evidence="5">Ubiquitin-like protease family profile domain-containing protein</fullName>
    </recommendedName>
</protein>
<evidence type="ECO:0000256" key="1">
    <source>
        <dbReference type="ARBA" id="ARBA00005234"/>
    </source>
</evidence>
<dbReference type="GO" id="GO:0008234">
    <property type="term" value="F:cysteine-type peptidase activity"/>
    <property type="evidence" value="ECO:0007669"/>
    <property type="project" value="InterPro"/>
</dbReference>
<sequence>MLNKILRSIEDDCCIVILKDNSDDFQEVFYEVLHYGRFPGSLPEDFIADFLEFFTSNALHADEYKELKESKLGMFIKFKELDFGWASRLVHYMLGFQLDIKKKYELWSLVGPQPVRFALLEFEHLTGLNCDYIEDMKNPRCENYPWGRVSFKVLMESPKGKDFQQHSYTVDGFIQVLQVWTYYALPEFGASYGNPIPNRPSPLLLAYKGGKGHKVTGTKPSVKKEVSAAETESGVKEESGRPQKKALKEKMTKEDIEKSFRDIADVMRDGFEMFLKEIKSLGDMMEAVEKKNDAQEPSSSKELRLVIAKEPEVKPYEQSGEPSVLVLGKGAPTVSDLQQGEARRQTKKAKAMEFVREKSERERKLAASQQSPFKGNNTAKLIIPNKRVGQGYDPFAPFDKKMSKVLTDWLKLDLYYETPLDKKPRRCPRQHMDAFINLLRQWYQDDPKHFRSERLCFLNHVFSRPWSHKYPEFKSDEGDLNGLGRRLPTGVWIYHACIVPTFFQSLKHWIAMWISIPKRHIVVWDSIVPHISREDLELVMEPFVTMVPYMLVECAATDEQRVQHILEPYTYERVTIGVPQCRACDCGVFTLKYIECHALGMSFPPEFCNKNVKAIREKMALDIVKETPEYTTITLLMFQINNTVLFATFHKESPSINLLDRHHIRYLRLNRKQVFNPLTMLSCQTQSIFSPFLKPP</sequence>
<reference evidence="6 7" key="1">
    <citation type="submission" date="2018-06" db="EMBL/GenBank/DDBJ databases">
        <title>WGS assembly of Brassica rapa FPsc.</title>
        <authorList>
            <person name="Bowman J."/>
            <person name="Kohchi T."/>
            <person name="Yamato K."/>
            <person name="Jenkins J."/>
            <person name="Shu S."/>
            <person name="Ishizaki K."/>
            <person name="Yamaoka S."/>
            <person name="Nishihama R."/>
            <person name="Nakamura Y."/>
            <person name="Berger F."/>
            <person name="Adam C."/>
            <person name="Aki S."/>
            <person name="Althoff F."/>
            <person name="Araki T."/>
            <person name="Arteaga-Vazquez M."/>
            <person name="Balasubrmanian S."/>
            <person name="Bauer D."/>
            <person name="Boehm C."/>
            <person name="Briginshaw L."/>
            <person name="Caballero-Perez J."/>
            <person name="Catarino B."/>
            <person name="Chen F."/>
            <person name="Chiyoda S."/>
            <person name="Chovatia M."/>
            <person name="Davies K."/>
            <person name="Delmans M."/>
            <person name="Demura T."/>
            <person name="Dierschke T."/>
            <person name="Dolan L."/>
            <person name="Dorantes-Acosta A."/>
            <person name="Eklund D."/>
            <person name="Florent S."/>
            <person name="Flores-Sandoval E."/>
            <person name="Fujiyama A."/>
            <person name="Fukuzawa H."/>
            <person name="Galik B."/>
            <person name="Grimanelli D."/>
            <person name="Grimwood J."/>
            <person name="Grossniklaus U."/>
            <person name="Hamada T."/>
            <person name="Haseloff J."/>
            <person name="Hetherington A."/>
            <person name="Higo A."/>
            <person name="Hirakawa Y."/>
            <person name="Hundley H."/>
            <person name="Ikeda Y."/>
            <person name="Inoue K."/>
            <person name="Inoue S."/>
            <person name="Ishida S."/>
            <person name="Jia Q."/>
            <person name="Kakita M."/>
            <person name="Kanazawa T."/>
            <person name="Kawai Y."/>
            <person name="Kawashima T."/>
            <person name="Kennedy M."/>
            <person name="Kinose K."/>
            <person name="Kinoshita T."/>
            <person name="Kohara Y."/>
            <person name="Koide E."/>
            <person name="Komatsu K."/>
            <person name="Kopischke S."/>
            <person name="Kubo M."/>
            <person name="Kyozuka J."/>
            <person name="Lagercrantz U."/>
            <person name="Lin S."/>
            <person name="Lindquist E."/>
            <person name="Lipzen A."/>
            <person name="Lu C."/>
            <person name="Luna E."/>
            <person name="Martienssen R."/>
            <person name="Minamino N."/>
            <person name="Mizutani M."/>
            <person name="Mizutani M."/>
            <person name="Mochizuki N."/>
            <person name="Monte I."/>
            <person name="Mosher R."/>
            <person name="Nagasaki H."/>
            <person name="Nakagami H."/>
            <person name="Naramoto S."/>
            <person name="Nishitani K."/>
            <person name="Ohtani M."/>
            <person name="Okamoto T."/>
            <person name="Okumura M."/>
            <person name="Phillips J."/>
            <person name="Pollak B."/>
            <person name="Reinders A."/>
            <person name="Roevekamp M."/>
            <person name="Sano R."/>
            <person name="Sawa S."/>
            <person name="Schmid M."/>
            <person name="Shirakawa M."/>
            <person name="Solano R."/>
            <person name="Spunde A."/>
            <person name="Suetsugu N."/>
            <person name="Sugano S."/>
            <person name="Sugiyama A."/>
            <person name="Sun R."/>
            <person name="Suzuki Y."/>
            <person name="Takenaka M."/>
            <person name="Takezawa D."/>
            <person name="Tomogane H."/>
            <person name="Tsuzuki M."/>
            <person name="Ueda T."/>
            <person name="Umeda M."/>
            <person name="Ward J."/>
            <person name="Watanabe Y."/>
            <person name="Yazaki K."/>
            <person name="Yokoyama R."/>
            <person name="Yoshitake Y."/>
            <person name="Yotsui I."/>
            <person name="Zachgo S."/>
            <person name="Schmutz J."/>
        </authorList>
    </citation>
    <scope>NUCLEOTIDE SEQUENCE [LARGE SCALE GENOMIC DNA]</scope>
    <source>
        <strain evidence="7">cv. B-3</strain>
    </source>
</reference>
<evidence type="ECO:0000313" key="6">
    <source>
        <dbReference type="EMBL" id="RID79706.1"/>
    </source>
</evidence>
<dbReference type="EMBL" id="CM010628">
    <property type="protein sequence ID" value="RID79706.1"/>
    <property type="molecule type" value="Genomic_DNA"/>
</dbReference>
<accession>A0A398AWH7</accession>
<feature type="compositionally biased region" description="Basic and acidic residues" evidence="4">
    <location>
        <begin position="222"/>
        <end position="252"/>
    </location>
</feature>
<dbReference type="InterPro" id="IPR038765">
    <property type="entry name" value="Papain-like_cys_pep_sf"/>
</dbReference>
<dbReference type="Pfam" id="PF02902">
    <property type="entry name" value="Peptidase_C48"/>
    <property type="match status" value="1"/>
</dbReference>
<dbReference type="AlphaFoldDB" id="A0A398AWH7"/>
<evidence type="ECO:0000256" key="2">
    <source>
        <dbReference type="ARBA" id="ARBA00022670"/>
    </source>
</evidence>
<proteinExistence type="inferred from homology"/>
<dbReference type="Proteomes" id="UP000264353">
    <property type="component" value="Chromosome A1"/>
</dbReference>
<feature type="region of interest" description="Disordered" evidence="4">
    <location>
        <begin position="215"/>
        <end position="252"/>
    </location>
</feature>
<evidence type="ECO:0000256" key="4">
    <source>
        <dbReference type="SAM" id="MobiDB-lite"/>
    </source>
</evidence>
<feature type="domain" description="Ubiquitin-like protease family profile" evidence="5">
    <location>
        <begin position="410"/>
        <end position="597"/>
    </location>
</feature>
<keyword evidence="3" id="KW-0378">Hydrolase</keyword>
<dbReference type="PANTHER" id="PTHR48449">
    <property type="entry name" value="DUF1985 DOMAIN-CONTAINING PROTEIN"/>
    <property type="match status" value="1"/>
</dbReference>
<evidence type="ECO:0000313" key="7">
    <source>
        <dbReference type="Proteomes" id="UP000264353"/>
    </source>
</evidence>
<dbReference type="SUPFAM" id="SSF54001">
    <property type="entry name" value="Cysteine proteinases"/>
    <property type="match status" value="1"/>
</dbReference>
<dbReference type="InterPro" id="IPR003653">
    <property type="entry name" value="Peptidase_C48_C"/>
</dbReference>